<organism evidence="4 5">
    <name type="scientific">Coniochaeta hoffmannii</name>
    <dbReference type="NCBI Taxonomy" id="91930"/>
    <lineage>
        <taxon>Eukaryota</taxon>
        <taxon>Fungi</taxon>
        <taxon>Dikarya</taxon>
        <taxon>Ascomycota</taxon>
        <taxon>Pezizomycotina</taxon>
        <taxon>Sordariomycetes</taxon>
        <taxon>Sordariomycetidae</taxon>
        <taxon>Coniochaetales</taxon>
        <taxon>Coniochaetaceae</taxon>
        <taxon>Coniochaeta</taxon>
    </lineage>
</organism>
<dbReference type="Pfam" id="PF00501">
    <property type="entry name" value="AMP-binding"/>
    <property type="match status" value="1"/>
</dbReference>
<dbReference type="PANTHER" id="PTHR24096">
    <property type="entry name" value="LONG-CHAIN-FATTY-ACID--COA LIGASE"/>
    <property type="match status" value="1"/>
</dbReference>
<dbReference type="InterPro" id="IPR025110">
    <property type="entry name" value="AMP-bd_C"/>
</dbReference>
<dbReference type="EMBL" id="JANBVN010000004">
    <property type="protein sequence ID" value="KAJ9165320.1"/>
    <property type="molecule type" value="Genomic_DNA"/>
</dbReference>
<evidence type="ECO:0000313" key="4">
    <source>
        <dbReference type="EMBL" id="KAJ9165320.1"/>
    </source>
</evidence>
<dbReference type="PANTHER" id="PTHR24096:SF424">
    <property type="entry name" value="ACETYL-COA SYNTHETASE-LIKE PROTEIN-RELATED"/>
    <property type="match status" value="1"/>
</dbReference>
<dbReference type="InterPro" id="IPR020845">
    <property type="entry name" value="AMP-binding_CS"/>
</dbReference>
<evidence type="ECO:0000259" key="3">
    <source>
        <dbReference type="Pfam" id="PF13193"/>
    </source>
</evidence>
<dbReference type="FunFam" id="3.30.300.30:FF:000007">
    <property type="entry name" value="4-coumarate--CoA ligase 2"/>
    <property type="match status" value="1"/>
</dbReference>
<feature type="domain" description="AMP-dependent synthetase/ligase" evidence="2">
    <location>
        <begin position="53"/>
        <end position="426"/>
    </location>
</feature>
<proteinExistence type="inferred from homology"/>
<evidence type="ECO:0000313" key="5">
    <source>
        <dbReference type="Proteomes" id="UP001174691"/>
    </source>
</evidence>
<dbReference type="PROSITE" id="PS00455">
    <property type="entry name" value="AMP_BINDING"/>
    <property type="match status" value="1"/>
</dbReference>
<dbReference type="AlphaFoldDB" id="A0AA38W458"/>
<dbReference type="InterPro" id="IPR000873">
    <property type="entry name" value="AMP-dep_synth/lig_dom"/>
</dbReference>
<name>A0AA38W458_9PEZI</name>
<dbReference type="Pfam" id="PF13193">
    <property type="entry name" value="AMP-binding_C"/>
    <property type="match status" value="1"/>
</dbReference>
<evidence type="ECO:0000256" key="1">
    <source>
        <dbReference type="ARBA" id="ARBA00006432"/>
    </source>
</evidence>
<dbReference type="Gene3D" id="2.30.38.10">
    <property type="entry name" value="Luciferase, Domain 3"/>
    <property type="match status" value="1"/>
</dbReference>
<dbReference type="InterPro" id="IPR045851">
    <property type="entry name" value="AMP-bd_C_sf"/>
</dbReference>
<feature type="domain" description="AMP-binding enzyme C-terminal" evidence="3">
    <location>
        <begin position="485"/>
        <end position="560"/>
    </location>
</feature>
<evidence type="ECO:0000259" key="2">
    <source>
        <dbReference type="Pfam" id="PF00501"/>
    </source>
</evidence>
<dbReference type="Gene3D" id="3.30.300.30">
    <property type="match status" value="1"/>
</dbReference>
<dbReference type="GO" id="GO:0016405">
    <property type="term" value="F:CoA-ligase activity"/>
    <property type="evidence" value="ECO:0007669"/>
    <property type="project" value="TreeGrafter"/>
</dbReference>
<accession>A0AA38W458</accession>
<gene>
    <name evidence="4" type="ORF">NKR19_g474</name>
</gene>
<reference evidence="4" key="1">
    <citation type="submission" date="2022-07" db="EMBL/GenBank/DDBJ databases">
        <title>Fungi with potential for degradation of polypropylene.</title>
        <authorList>
            <person name="Gostincar C."/>
        </authorList>
    </citation>
    <scope>NUCLEOTIDE SEQUENCE</scope>
    <source>
        <strain evidence="4">EXF-13287</strain>
    </source>
</reference>
<keyword evidence="5" id="KW-1185">Reference proteome</keyword>
<protein>
    <submittedName>
        <fullName evidence="4">Acetyl-CoA synthetase-like protein</fullName>
    </submittedName>
</protein>
<comment type="similarity">
    <text evidence="1">Belongs to the ATP-dependent AMP-binding enzyme family.</text>
</comment>
<sequence length="585" mass="63766">MPLESRWSAPIPRCSLQQWVFGSSREPLPETKLFIDPERPDTHFLSKSDYRLLGKRVALGLQSEGIKPGDRVLVFSGNNLYFPSFFMGVLMAGAIFTGANPTYVARELAYQLKDSGASVLLVAEAALDTALEAAKEAGLPKNKIFIFGGDTPGAEVTHSASPRPGKAGRTADGVRHWTELLSAADLERAKTWDWVEPASPESTTCCLNYSSGTTGVPKGVEISHTSYVANGVGVTFVTELDPEAPEKLARCSQLGFLPLYHAFGQTYFIANCPRRNIPVYIMPSFDFVKMLTYVQKYRINSLTVVPPIVVALAKHPIVKNFDLSSLESIGCGAAPLSTEIMEEVEKLFPPNTVVVRQGWGMTEITCTCLSWDPTRIEDRSDISGVGELMPNARAKIMDLDGVTEITAPKTPGEIWVTGPTLMRGYWNKPQATADTMVTDPATGTRWLRTGDIGYVDEYRPGGTFHIVDRLKELIKVKGNQVAPAELEAVLLERHDVVDAAVVGVTIGGEELPRAYVVVAEGAKTTPEEIAAWMAGRVARHKQLKGGVVFVDEVPKNPSGKILRKILRDRAAKEVGDRKPTASKLA</sequence>
<dbReference type="Gene3D" id="3.40.50.980">
    <property type="match status" value="2"/>
</dbReference>
<dbReference type="CDD" id="cd05911">
    <property type="entry name" value="Firefly_Luc_like"/>
    <property type="match status" value="1"/>
</dbReference>
<comment type="caution">
    <text evidence="4">The sequence shown here is derived from an EMBL/GenBank/DDBJ whole genome shotgun (WGS) entry which is preliminary data.</text>
</comment>
<dbReference type="Proteomes" id="UP001174691">
    <property type="component" value="Unassembled WGS sequence"/>
</dbReference>
<dbReference type="SUPFAM" id="SSF56801">
    <property type="entry name" value="Acetyl-CoA synthetase-like"/>
    <property type="match status" value="1"/>
</dbReference>